<proteinExistence type="inferred from homology"/>
<organism evidence="8 9">
    <name type="scientific">Actinomadura craniellae</name>
    <dbReference type="NCBI Taxonomy" id="2231787"/>
    <lineage>
        <taxon>Bacteria</taxon>
        <taxon>Bacillati</taxon>
        <taxon>Actinomycetota</taxon>
        <taxon>Actinomycetes</taxon>
        <taxon>Streptosporangiales</taxon>
        <taxon>Thermomonosporaceae</taxon>
        <taxon>Actinomadura</taxon>
    </lineage>
</organism>
<evidence type="ECO:0000256" key="4">
    <source>
        <dbReference type="ARBA" id="ARBA00022747"/>
    </source>
</evidence>
<keyword evidence="9" id="KW-1185">Reference proteome</keyword>
<dbReference type="InterPro" id="IPR029063">
    <property type="entry name" value="SAM-dependent_MTases_sf"/>
</dbReference>
<dbReference type="GO" id="GO:0032259">
    <property type="term" value="P:methylation"/>
    <property type="evidence" value="ECO:0007669"/>
    <property type="project" value="UniProtKB-KW"/>
</dbReference>
<evidence type="ECO:0000313" key="9">
    <source>
        <dbReference type="Proteomes" id="UP000251891"/>
    </source>
</evidence>
<dbReference type="OrthoDB" id="9813719at2"/>
<keyword evidence="3 5" id="KW-0949">S-adenosyl-L-methionine</keyword>
<dbReference type="InterPro" id="IPR001525">
    <property type="entry name" value="C5_MeTfrase"/>
</dbReference>
<dbReference type="InterPro" id="IPR050390">
    <property type="entry name" value="C5-Methyltransferase"/>
</dbReference>
<dbReference type="PRINTS" id="PR00105">
    <property type="entry name" value="C5METTRFRASE"/>
</dbReference>
<dbReference type="Pfam" id="PF00145">
    <property type="entry name" value="DNA_methylase"/>
    <property type="match status" value="1"/>
</dbReference>
<evidence type="ECO:0000313" key="8">
    <source>
        <dbReference type="EMBL" id="RAY10739.1"/>
    </source>
</evidence>
<dbReference type="PANTHER" id="PTHR10629">
    <property type="entry name" value="CYTOSINE-SPECIFIC METHYLTRANSFERASE"/>
    <property type="match status" value="1"/>
</dbReference>
<comment type="similarity">
    <text evidence="5 6">Belongs to the class I-like SAM-binding methyltransferase superfamily. C5-methyltransferase family.</text>
</comment>
<comment type="catalytic activity">
    <reaction evidence="7">
        <text>a 2'-deoxycytidine in DNA + S-adenosyl-L-methionine = a 5-methyl-2'-deoxycytidine in DNA + S-adenosyl-L-homocysteine + H(+)</text>
        <dbReference type="Rhea" id="RHEA:13681"/>
        <dbReference type="Rhea" id="RHEA-COMP:11369"/>
        <dbReference type="Rhea" id="RHEA-COMP:11370"/>
        <dbReference type="ChEBI" id="CHEBI:15378"/>
        <dbReference type="ChEBI" id="CHEBI:57856"/>
        <dbReference type="ChEBI" id="CHEBI:59789"/>
        <dbReference type="ChEBI" id="CHEBI:85452"/>
        <dbReference type="ChEBI" id="CHEBI:85454"/>
        <dbReference type="EC" id="2.1.1.37"/>
    </reaction>
</comment>
<dbReference type="GO" id="GO:0003677">
    <property type="term" value="F:DNA binding"/>
    <property type="evidence" value="ECO:0007669"/>
    <property type="project" value="TreeGrafter"/>
</dbReference>
<evidence type="ECO:0000256" key="7">
    <source>
        <dbReference type="RuleBase" id="RU000417"/>
    </source>
</evidence>
<evidence type="ECO:0000256" key="2">
    <source>
        <dbReference type="ARBA" id="ARBA00022679"/>
    </source>
</evidence>
<keyword evidence="2 5" id="KW-0808">Transferase</keyword>
<feature type="active site" evidence="5">
    <location>
        <position position="95"/>
    </location>
</feature>
<dbReference type="NCBIfam" id="TIGR00675">
    <property type="entry name" value="dcm"/>
    <property type="match status" value="1"/>
</dbReference>
<sequence length="377" mass="41896">MTCGGRCWQSVSDRLDPPPVSPLRVIDLFAGCGGLSEGFRSTGLYEPTVAVEQDLFAAATYAANFGEDHVYHGDIADWVQGDLPEADVVVGGPPCQGFSNLGAKREDDLRNELWARYVDTLVKVRPKAFLLENVDRFLKTRQFGEFRAQFGKGGRLSDYEIDVDVLRATDFGSAQLRKRAIVIGTHRDIEKIPVPSTRVSAAAWRTVKHALGDLEPRIPQGHVDLPKGRECSVFGETVPGVYTARELHITRSYTPLSQQRFSAIPTGGNRFNLPDELKAPCWRKHTSGAGDVMGRLVWDKPSVTIRTEFFKPEKGRYLHPDEDRALSHLEAARLQGFSDDFKWCGSKLEIARQIGNAVPVEFAAALANHIEEHLRNS</sequence>
<dbReference type="PANTHER" id="PTHR10629:SF52">
    <property type="entry name" value="DNA (CYTOSINE-5)-METHYLTRANSFERASE 1"/>
    <property type="match status" value="1"/>
</dbReference>
<dbReference type="SUPFAM" id="SSF53335">
    <property type="entry name" value="S-adenosyl-L-methionine-dependent methyltransferases"/>
    <property type="match status" value="1"/>
</dbReference>
<evidence type="ECO:0000256" key="1">
    <source>
        <dbReference type="ARBA" id="ARBA00022603"/>
    </source>
</evidence>
<evidence type="ECO:0000256" key="6">
    <source>
        <dbReference type="RuleBase" id="RU000416"/>
    </source>
</evidence>
<dbReference type="Gene3D" id="3.90.120.10">
    <property type="entry name" value="DNA Methylase, subunit A, domain 2"/>
    <property type="match status" value="1"/>
</dbReference>
<keyword evidence="1 5" id="KW-0489">Methyltransferase</keyword>
<dbReference type="GO" id="GO:0003886">
    <property type="term" value="F:DNA (cytosine-5-)-methyltransferase activity"/>
    <property type="evidence" value="ECO:0007669"/>
    <property type="project" value="UniProtKB-EC"/>
</dbReference>
<protein>
    <recommendedName>
        <fullName evidence="7">Cytosine-specific methyltransferase</fullName>
        <ecNumber evidence="7">2.1.1.37</ecNumber>
    </recommendedName>
</protein>
<comment type="caution">
    <text evidence="8">The sequence shown here is derived from an EMBL/GenBank/DDBJ whole genome shotgun (WGS) entry which is preliminary data.</text>
</comment>
<reference evidence="8 9" key="1">
    <citation type="submission" date="2018-06" db="EMBL/GenBank/DDBJ databases">
        <title>Actinomadura craniellae sp. nov. isolated from marine sponge Craniella sp.</title>
        <authorList>
            <person name="Li L."/>
            <person name="Xu Q.H."/>
            <person name="Lin H.W."/>
            <person name="Lu Y.H."/>
        </authorList>
    </citation>
    <scope>NUCLEOTIDE SEQUENCE [LARGE SCALE GENOMIC DNA]</scope>
    <source>
        <strain evidence="8 9">LHW63021</strain>
    </source>
</reference>
<evidence type="ECO:0000256" key="3">
    <source>
        <dbReference type="ARBA" id="ARBA00022691"/>
    </source>
</evidence>
<dbReference type="GO" id="GO:0044027">
    <property type="term" value="P:negative regulation of gene expression via chromosomal CpG island methylation"/>
    <property type="evidence" value="ECO:0007669"/>
    <property type="project" value="TreeGrafter"/>
</dbReference>
<dbReference type="Proteomes" id="UP000251891">
    <property type="component" value="Unassembled WGS sequence"/>
</dbReference>
<dbReference type="InterPro" id="IPR018117">
    <property type="entry name" value="C5_DNA_meth_AS"/>
</dbReference>
<keyword evidence="4" id="KW-0680">Restriction system</keyword>
<name>A0A365GVB3_9ACTN</name>
<dbReference type="AlphaFoldDB" id="A0A365GVB3"/>
<dbReference type="PROSITE" id="PS00094">
    <property type="entry name" value="C5_MTASE_1"/>
    <property type="match status" value="1"/>
</dbReference>
<evidence type="ECO:0000256" key="5">
    <source>
        <dbReference type="PROSITE-ProRule" id="PRU01016"/>
    </source>
</evidence>
<gene>
    <name evidence="8" type="ORF">DPM19_33610</name>
</gene>
<dbReference type="EMBL" id="QLYX01000025">
    <property type="protein sequence ID" value="RAY10739.1"/>
    <property type="molecule type" value="Genomic_DNA"/>
</dbReference>
<dbReference type="PROSITE" id="PS51679">
    <property type="entry name" value="SAM_MT_C5"/>
    <property type="match status" value="1"/>
</dbReference>
<accession>A0A365GVB3</accession>
<dbReference type="EC" id="2.1.1.37" evidence="7"/>
<dbReference type="Gene3D" id="3.40.50.150">
    <property type="entry name" value="Vaccinia Virus protein VP39"/>
    <property type="match status" value="1"/>
</dbReference>
<dbReference type="GO" id="GO:0009307">
    <property type="term" value="P:DNA restriction-modification system"/>
    <property type="evidence" value="ECO:0007669"/>
    <property type="project" value="UniProtKB-KW"/>
</dbReference>